<organism evidence="3 4">
    <name type="scientific">Microbacterium ginsengisoli</name>
    <dbReference type="NCBI Taxonomy" id="400772"/>
    <lineage>
        <taxon>Bacteria</taxon>
        <taxon>Bacillati</taxon>
        <taxon>Actinomycetota</taxon>
        <taxon>Actinomycetes</taxon>
        <taxon>Micrococcales</taxon>
        <taxon>Microbacteriaceae</taxon>
        <taxon>Microbacterium</taxon>
    </lineage>
</organism>
<evidence type="ECO:0000256" key="1">
    <source>
        <dbReference type="SAM" id="SignalP"/>
    </source>
</evidence>
<dbReference type="RefSeq" id="WP_045246755.1">
    <property type="nucleotide sequence ID" value="NZ_DAIQHQ010000001.1"/>
</dbReference>
<comment type="caution">
    <text evidence="3">The sequence shown here is derived from an EMBL/GenBank/DDBJ whole genome shotgun (WGS) entry which is preliminary data.</text>
</comment>
<evidence type="ECO:0000313" key="5">
    <source>
        <dbReference type="Proteomes" id="UP000257479"/>
    </source>
</evidence>
<keyword evidence="2" id="KW-0489">Methyltransferase</keyword>
<evidence type="ECO:0000313" key="3">
    <source>
        <dbReference type="EMBL" id="KJL38269.1"/>
    </source>
</evidence>
<dbReference type="PROSITE" id="PS51257">
    <property type="entry name" value="PROKAR_LIPOPROTEIN"/>
    <property type="match status" value="1"/>
</dbReference>
<name>A0A0F0M1S8_9MICO</name>
<keyword evidence="1" id="KW-0732">Signal</keyword>
<reference evidence="2 5" key="2">
    <citation type="journal article" date="2018" name="Nat. Biotechnol.">
        <title>A standardized bacterial taxonomy based on genome phylogeny substantially revises the tree of life.</title>
        <authorList>
            <person name="Parks D.H."/>
            <person name="Chuvochina M."/>
            <person name="Waite D.W."/>
            <person name="Rinke C."/>
            <person name="Skarshewski A."/>
            <person name="Chaumeil P.A."/>
            <person name="Hugenholtz P."/>
        </authorList>
    </citation>
    <scope>NUCLEOTIDE SEQUENCE [LARGE SCALE GENOMIC DNA]</scope>
    <source>
        <strain evidence="2">UBA9152</strain>
    </source>
</reference>
<dbReference type="EMBL" id="DMNG01000080">
    <property type="protein sequence ID" value="HAN23881.1"/>
    <property type="molecule type" value="Genomic_DNA"/>
</dbReference>
<keyword evidence="2" id="KW-0808">Transferase</keyword>
<dbReference type="EMBL" id="JYIY01000063">
    <property type="protein sequence ID" value="KJL38269.1"/>
    <property type="molecule type" value="Genomic_DNA"/>
</dbReference>
<protein>
    <submittedName>
        <fullName evidence="2">DNA modification methylase</fullName>
    </submittedName>
</protein>
<dbReference type="OrthoDB" id="3267550at2"/>
<dbReference type="Proteomes" id="UP000033451">
    <property type="component" value="Unassembled WGS sequence"/>
</dbReference>
<dbReference type="GO" id="GO:0008168">
    <property type="term" value="F:methyltransferase activity"/>
    <property type="evidence" value="ECO:0007669"/>
    <property type="project" value="UniProtKB-KW"/>
</dbReference>
<accession>A0A0F0M1S8</accession>
<dbReference type="STRING" id="400772.RR49_00781"/>
<dbReference type="AlphaFoldDB" id="A0A0F0M1S8"/>
<feature type="chain" id="PRO_5038208909" evidence="1">
    <location>
        <begin position="25"/>
        <end position="173"/>
    </location>
</feature>
<proteinExistence type="predicted"/>
<reference evidence="3 4" key="1">
    <citation type="submission" date="2015-02" db="EMBL/GenBank/DDBJ databases">
        <title>Draft genome sequences of ten Microbacterium spp. with emphasis on heavy metal contaminated environments.</title>
        <authorList>
            <person name="Corretto E."/>
        </authorList>
    </citation>
    <scope>NUCLEOTIDE SEQUENCE [LARGE SCALE GENOMIC DNA]</scope>
    <source>
        <strain evidence="3 4">DSM 18659</strain>
    </source>
</reference>
<evidence type="ECO:0000313" key="2">
    <source>
        <dbReference type="EMBL" id="HAN23881.1"/>
    </source>
</evidence>
<keyword evidence="4" id="KW-1185">Reference proteome</keyword>
<sequence>MKTRLIASLAVGALVVLGTTGCTFLTPQETTNQSMDKDYAPSGGVNVPASSGPLAVRNVLVVADSSGANGNLVATVVNPTDSGEVLNVTVGDGSSAVKTAILVSAGSTLSLGTGSTAPLPISPLDSAPGSTVSIYFQSGTGEGARVETPVLTGQLSYLSTLVPTPAPTPSASN</sequence>
<dbReference type="Proteomes" id="UP000257479">
    <property type="component" value="Unassembled WGS sequence"/>
</dbReference>
<feature type="signal peptide" evidence="1">
    <location>
        <begin position="1"/>
        <end position="24"/>
    </location>
</feature>
<dbReference type="PATRIC" id="fig|400772.4.peg.810"/>
<evidence type="ECO:0000313" key="4">
    <source>
        <dbReference type="Proteomes" id="UP000033451"/>
    </source>
</evidence>
<dbReference type="GO" id="GO:0032259">
    <property type="term" value="P:methylation"/>
    <property type="evidence" value="ECO:0007669"/>
    <property type="project" value="UniProtKB-KW"/>
</dbReference>
<gene>
    <name evidence="2" type="ORF">DCP95_04830</name>
    <name evidence="3" type="ORF">RR49_00781</name>
</gene>